<evidence type="ECO:0000313" key="2">
    <source>
        <dbReference type="Proteomes" id="UP000248146"/>
    </source>
</evidence>
<dbReference type="Proteomes" id="UP000248146">
    <property type="component" value="Unassembled WGS sequence"/>
</dbReference>
<reference evidence="1 2" key="1">
    <citation type="submission" date="2018-06" db="EMBL/GenBank/DDBJ databases">
        <title>Pseudomonas diversity within urban Lake Michigan freshwaters.</title>
        <authorList>
            <person name="Batrich M."/>
            <person name="Hatzopoulos T."/>
            <person name="Putonti C."/>
        </authorList>
    </citation>
    <scope>NUCLEOTIDE SEQUENCE [LARGE SCALE GENOMIC DNA]</scope>
    <source>
        <strain evidence="1 2">MB-090714</strain>
    </source>
</reference>
<accession>A0A2V4LU14</accession>
<organism evidence="1 2">
    <name type="scientific">Aquipseudomonas alcaligenes</name>
    <name type="common">Pseudomonas alcaligenes</name>
    <dbReference type="NCBI Taxonomy" id="43263"/>
    <lineage>
        <taxon>Bacteria</taxon>
        <taxon>Pseudomonadati</taxon>
        <taxon>Pseudomonadota</taxon>
        <taxon>Gammaproteobacteria</taxon>
        <taxon>Pseudomonadales</taxon>
        <taxon>Pseudomonadaceae</taxon>
        <taxon>Aquipseudomonas</taxon>
    </lineage>
</organism>
<evidence type="ECO:0000313" key="1">
    <source>
        <dbReference type="EMBL" id="PYC29523.1"/>
    </source>
</evidence>
<sequence>MQIRVVAPTAEQPQWRLYLNQYFIACSSEEEALRLAQEAALNDQRRGLLPLRCGRPLSSSADCESGS</sequence>
<proteinExistence type="predicted"/>
<dbReference type="EMBL" id="QJRX01000001">
    <property type="protein sequence ID" value="PYC29523.1"/>
    <property type="molecule type" value="Genomic_DNA"/>
</dbReference>
<dbReference type="AlphaFoldDB" id="A0A2V4LU14"/>
<comment type="caution">
    <text evidence="1">The sequence shown here is derived from an EMBL/GenBank/DDBJ whole genome shotgun (WGS) entry which is preliminary data.</text>
</comment>
<protein>
    <recommendedName>
        <fullName evidence="3">DUF2188 domain-containing protein</fullName>
    </recommendedName>
</protein>
<gene>
    <name evidence="1" type="ORF">DMO17_02185</name>
</gene>
<name>A0A2V4LU14_AQUAC</name>
<dbReference type="RefSeq" id="WP_110680664.1">
    <property type="nucleotide sequence ID" value="NZ_QJRX01000001.1"/>
</dbReference>
<evidence type="ECO:0008006" key="3">
    <source>
        <dbReference type="Google" id="ProtNLM"/>
    </source>
</evidence>